<comment type="catalytic activity">
    <reaction evidence="12 13">
        <text>tRNA(Phe) + L-phenylalanine + ATP = L-phenylalanyl-tRNA(Phe) + AMP + diphosphate + H(+)</text>
        <dbReference type="Rhea" id="RHEA:19413"/>
        <dbReference type="Rhea" id="RHEA-COMP:9668"/>
        <dbReference type="Rhea" id="RHEA-COMP:9699"/>
        <dbReference type="ChEBI" id="CHEBI:15378"/>
        <dbReference type="ChEBI" id="CHEBI:30616"/>
        <dbReference type="ChEBI" id="CHEBI:33019"/>
        <dbReference type="ChEBI" id="CHEBI:58095"/>
        <dbReference type="ChEBI" id="CHEBI:78442"/>
        <dbReference type="ChEBI" id="CHEBI:78531"/>
        <dbReference type="ChEBI" id="CHEBI:456215"/>
        <dbReference type="EC" id="6.1.1.20"/>
    </reaction>
</comment>
<dbReference type="GO" id="GO:0005524">
    <property type="term" value="F:ATP binding"/>
    <property type="evidence" value="ECO:0007669"/>
    <property type="project" value="UniProtKB-UniRule"/>
</dbReference>
<dbReference type="InterPro" id="IPR004532">
    <property type="entry name" value="Phe-tRNA-ligase_IIc_bsu_bact"/>
</dbReference>
<sequence length="626" mass="69360">MKISHDWLQSFFEKPLPSAEEIERSLTFHSFEIEGVERKGGDSVIDVDVLANRAHDCLCHFGIAKEVSTVLSIPLIHDPLTREIPLAPESNMIDVSVESSSQCPRYAAAVIRGIEVKESPEWLRNRLEAIGQRSINAVVDATNYVMFHLGQPLHAFDMDKLADADGNASITVRLAREGERITLLGGDEHALSREMQLITNTLTGTPIALAGVKGGIVAEVDSKTTNIVIESANFDPISTRKTAQALKLQTDASKRYENGISPELAGAGLAMAVELIQQIAGGVLEGFADEYPQKVESWQVRMRASRLNTLLGTNISNPEIEDIFTRLNFQYKREGGDIYTVTPPFERLDLQIEEDLIEEVGRIFGYENIPEHAPEQFEVESINKSFYYAERIREALRKIGYSEVYTYSLVKAGEIKTENALASDKQYLRASLAPALADELERNTRILPVLGVDAVRIFEIGTVFTKEGEHTALAIASSKNSDDAQKAVADVLGISVEWSREGDVWECTLSAQLKKLPDPESYEGAPVIHAHSYSPFSPYPFALRDIAVWTPEGTAADMVLETIAEEAGELLVSATLFDEFSKDGRTSFAYRLVFQSHDRTLTDEEINTVMRKVEGVLNDTSGFEVR</sequence>
<reference evidence="17" key="1">
    <citation type="submission" date="2017-09" db="EMBL/GenBank/DDBJ databases">
        <title>Depth-based differentiation of microbial function through sediment-hosted aquifers and enrichment of novel symbionts in the deep terrestrial subsurface.</title>
        <authorList>
            <person name="Probst A.J."/>
            <person name="Ladd B."/>
            <person name="Jarett J.K."/>
            <person name="Geller-Mcgrath D.E."/>
            <person name="Sieber C.M.K."/>
            <person name="Emerson J.B."/>
            <person name="Anantharaman K."/>
            <person name="Thomas B.C."/>
            <person name="Malmstrom R."/>
            <person name="Stieglmeier M."/>
            <person name="Klingl A."/>
            <person name="Woyke T."/>
            <person name="Ryan C.M."/>
            <person name="Banfield J.F."/>
        </authorList>
    </citation>
    <scope>NUCLEOTIDE SEQUENCE [LARGE SCALE GENOMIC DNA]</scope>
</reference>
<dbReference type="InterPro" id="IPR005147">
    <property type="entry name" value="tRNA_synthase_B5-dom"/>
</dbReference>
<feature type="binding site" evidence="13">
    <location>
        <position position="355"/>
    </location>
    <ligand>
        <name>Mg(2+)</name>
        <dbReference type="ChEBI" id="CHEBI:18420"/>
        <note>shared with alpha subunit</note>
    </ligand>
</feature>
<feature type="domain" description="FDX-ACB" evidence="14">
    <location>
        <begin position="537"/>
        <end position="626"/>
    </location>
</feature>
<dbReference type="InterPro" id="IPR009061">
    <property type="entry name" value="DNA-bd_dom_put_sf"/>
</dbReference>
<dbReference type="GO" id="GO:0000287">
    <property type="term" value="F:magnesium ion binding"/>
    <property type="evidence" value="ECO:0007669"/>
    <property type="project" value="UniProtKB-UniRule"/>
</dbReference>
<name>A0A2M6WF40_9BACT</name>
<comment type="similarity">
    <text evidence="2 13">Belongs to the phenylalanyl-tRNA synthetase beta subunit family. Type 1 subfamily.</text>
</comment>
<dbReference type="GO" id="GO:0009328">
    <property type="term" value="C:phenylalanine-tRNA ligase complex"/>
    <property type="evidence" value="ECO:0007669"/>
    <property type="project" value="TreeGrafter"/>
</dbReference>
<dbReference type="SUPFAM" id="SSF56037">
    <property type="entry name" value="PheT/TilS domain"/>
    <property type="match status" value="1"/>
</dbReference>
<feature type="binding site" evidence="13">
    <location>
        <position position="359"/>
    </location>
    <ligand>
        <name>Mg(2+)</name>
        <dbReference type="ChEBI" id="CHEBI:18420"/>
        <note>shared with alpha subunit</note>
    </ligand>
</feature>
<feature type="binding site" evidence="13">
    <location>
        <position position="349"/>
    </location>
    <ligand>
        <name>Mg(2+)</name>
        <dbReference type="ChEBI" id="CHEBI:18420"/>
        <note>shared with alpha subunit</note>
    </ligand>
</feature>
<evidence type="ECO:0000259" key="14">
    <source>
        <dbReference type="PROSITE" id="PS51447"/>
    </source>
</evidence>
<dbReference type="GO" id="GO:0006432">
    <property type="term" value="P:phenylalanyl-tRNA aminoacylation"/>
    <property type="evidence" value="ECO:0007669"/>
    <property type="project" value="UniProtKB-UniRule"/>
</dbReference>
<evidence type="ECO:0000256" key="8">
    <source>
        <dbReference type="ARBA" id="ARBA00022840"/>
    </source>
</evidence>
<evidence type="ECO:0000313" key="17">
    <source>
        <dbReference type="Proteomes" id="UP000228809"/>
    </source>
</evidence>
<dbReference type="InterPro" id="IPR041616">
    <property type="entry name" value="PheRS_beta_core"/>
</dbReference>
<dbReference type="InterPro" id="IPR020825">
    <property type="entry name" value="Phe-tRNA_synthase-like_B3/B4"/>
</dbReference>
<dbReference type="AlphaFoldDB" id="A0A2M6WF40"/>
<accession>A0A2M6WF40</accession>
<feature type="binding site" evidence="13">
    <location>
        <position position="358"/>
    </location>
    <ligand>
        <name>Mg(2+)</name>
        <dbReference type="ChEBI" id="CHEBI:18420"/>
        <note>shared with alpha subunit</note>
    </ligand>
</feature>
<keyword evidence="7 13" id="KW-0547">Nucleotide-binding</keyword>
<dbReference type="FunFam" id="3.30.56.10:FF:000002">
    <property type="entry name" value="Phenylalanine--tRNA ligase beta subunit"/>
    <property type="match status" value="1"/>
</dbReference>
<dbReference type="PANTHER" id="PTHR10947:SF0">
    <property type="entry name" value="PHENYLALANINE--TRNA LIGASE BETA SUBUNIT"/>
    <property type="match status" value="1"/>
</dbReference>
<evidence type="ECO:0000256" key="2">
    <source>
        <dbReference type="ARBA" id="ARBA00008653"/>
    </source>
</evidence>
<keyword evidence="6 13" id="KW-0479">Metal-binding</keyword>
<dbReference type="PROSITE" id="PS51447">
    <property type="entry name" value="FDX_ACB"/>
    <property type="match status" value="1"/>
</dbReference>
<evidence type="ECO:0000259" key="15">
    <source>
        <dbReference type="PROSITE" id="PS51483"/>
    </source>
</evidence>
<dbReference type="Proteomes" id="UP000228809">
    <property type="component" value="Unassembled WGS sequence"/>
</dbReference>
<keyword evidence="4 13" id="KW-0963">Cytoplasm</keyword>
<evidence type="ECO:0000256" key="10">
    <source>
        <dbReference type="ARBA" id="ARBA00022917"/>
    </source>
</evidence>
<dbReference type="Gene3D" id="3.30.70.380">
    <property type="entry name" value="Ferrodoxin-fold anticodon-binding domain"/>
    <property type="match status" value="1"/>
</dbReference>
<dbReference type="SMART" id="SM00874">
    <property type="entry name" value="B5"/>
    <property type="match status" value="1"/>
</dbReference>
<dbReference type="SMART" id="SM00896">
    <property type="entry name" value="FDX-ACB"/>
    <property type="match status" value="1"/>
</dbReference>
<dbReference type="Gene3D" id="3.30.56.10">
    <property type="match status" value="2"/>
</dbReference>
<protein>
    <recommendedName>
        <fullName evidence="13">Phenylalanine--tRNA ligase beta subunit</fullName>
        <ecNumber evidence="13">6.1.1.20</ecNumber>
    </recommendedName>
    <alternativeName>
        <fullName evidence="13">Phenylalanyl-tRNA synthetase beta subunit</fullName>
        <shortName evidence="13">PheRS</shortName>
    </alternativeName>
</protein>
<evidence type="ECO:0000256" key="5">
    <source>
        <dbReference type="ARBA" id="ARBA00022598"/>
    </source>
</evidence>
<dbReference type="SMART" id="SM00873">
    <property type="entry name" value="B3_4"/>
    <property type="match status" value="1"/>
</dbReference>
<dbReference type="InterPro" id="IPR005146">
    <property type="entry name" value="B3/B4_tRNA-bd"/>
</dbReference>
<evidence type="ECO:0000256" key="13">
    <source>
        <dbReference type="HAMAP-Rule" id="MF_00283"/>
    </source>
</evidence>
<comment type="subunit">
    <text evidence="3 13">Tetramer of two alpha and two beta subunits.</text>
</comment>
<feature type="domain" description="B5" evidence="15">
    <location>
        <begin position="295"/>
        <end position="371"/>
    </location>
</feature>
<comment type="cofactor">
    <cofactor evidence="13">
        <name>Mg(2+)</name>
        <dbReference type="ChEBI" id="CHEBI:18420"/>
    </cofactor>
    <text evidence="13">Binds 2 magnesium ions per tetramer.</text>
</comment>
<dbReference type="Gene3D" id="3.50.40.10">
    <property type="entry name" value="Phenylalanyl-trna Synthetase, Chain B, domain 3"/>
    <property type="match status" value="1"/>
</dbReference>
<evidence type="ECO:0000256" key="12">
    <source>
        <dbReference type="ARBA" id="ARBA00049255"/>
    </source>
</evidence>
<dbReference type="Pfam" id="PF17759">
    <property type="entry name" value="tRNA_synthFbeta"/>
    <property type="match status" value="1"/>
</dbReference>
<evidence type="ECO:0000256" key="3">
    <source>
        <dbReference type="ARBA" id="ARBA00011209"/>
    </source>
</evidence>
<dbReference type="InterPro" id="IPR005121">
    <property type="entry name" value="Fdx_antiC-bd"/>
</dbReference>
<dbReference type="Pfam" id="PF03483">
    <property type="entry name" value="B3_4"/>
    <property type="match status" value="1"/>
</dbReference>
<dbReference type="GO" id="GO:0003723">
    <property type="term" value="F:RNA binding"/>
    <property type="evidence" value="ECO:0007669"/>
    <property type="project" value="InterPro"/>
</dbReference>
<dbReference type="SUPFAM" id="SSF54991">
    <property type="entry name" value="Anticodon-binding domain of PheRS"/>
    <property type="match status" value="1"/>
</dbReference>
<evidence type="ECO:0000256" key="11">
    <source>
        <dbReference type="ARBA" id="ARBA00023146"/>
    </source>
</evidence>
<keyword evidence="8 13" id="KW-0067">ATP-binding</keyword>
<evidence type="ECO:0000256" key="4">
    <source>
        <dbReference type="ARBA" id="ARBA00022490"/>
    </source>
</evidence>
<comment type="subcellular location">
    <subcellularLocation>
        <location evidence="1 13">Cytoplasm</location>
    </subcellularLocation>
</comment>
<comment type="caution">
    <text evidence="16">The sequence shown here is derived from an EMBL/GenBank/DDBJ whole genome shotgun (WGS) entry which is preliminary data.</text>
</comment>
<evidence type="ECO:0000256" key="6">
    <source>
        <dbReference type="ARBA" id="ARBA00022723"/>
    </source>
</evidence>
<dbReference type="SUPFAM" id="SSF55681">
    <property type="entry name" value="Class II aaRS and biotin synthetases"/>
    <property type="match status" value="1"/>
</dbReference>
<dbReference type="Pfam" id="PF03484">
    <property type="entry name" value="B5"/>
    <property type="match status" value="1"/>
</dbReference>
<keyword evidence="9 13" id="KW-0460">Magnesium</keyword>
<organism evidence="16 17">
    <name type="scientific">Candidatus Kaiserbacteria bacterium CG10_big_fil_rev_8_21_14_0_10_49_17</name>
    <dbReference type="NCBI Taxonomy" id="1974609"/>
    <lineage>
        <taxon>Bacteria</taxon>
        <taxon>Candidatus Kaiseribacteriota</taxon>
    </lineage>
</organism>
<dbReference type="InterPro" id="IPR045060">
    <property type="entry name" value="Phe-tRNA-ligase_IIc_bsu"/>
</dbReference>
<dbReference type="HAMAP" id="MF_00283">
    <property type="entry name" value="Phe_tRNA_synth_beta1"/>
    <property type="match status" value="1"/>
</dbReference>
<dbReference type="GO" id="GO:0004826">
    <property type="term" value="F:phenylalanine-tRNA ligase activity"/>
    <property type="evidence" value="ECO:0007669"/>
    <property type="project" value="UniProtKB-UniRule"/>
</dbReference>
<evidence type="ECO:0000313" key="16">
    <source>
        <dbReference type="EMBL" id="PIT91354.1"/>
    </source>
</evidence>
<proteinExistence type="inferred from homology"/>
<keyword evidence="11 13" id="KW-0030">Aminoacyl-tRNA synthetase</keyword>
<dbReference type="Gene3D" id="3.30.930.10">
    <property type="entry name" value="Bira Bifunctional Protein, Domain 2"/>
    <property type="match status" value="1"/>
</dbReference>
<evidence type="ECO:0000256" key="1">
    <source>
        <dbReference type="ARBA" id="ARBA00004496"/>
    </source>
</evidence>
<gene>
    <name evidence="13" type="primary">pheT</name>
    <name evidence="16" type="ORF">COU17_00995</name>
</gene>
<keyword evidence="5 13" id="KW-0436">Ligase</keyword>
<dbReference type="InterPro" id="IPR045864">
    <property type="entry name" value="aa-tRNA-synth_II/BPL/LPL"/>
</dbReference>
<dbReference type="Pfam" id="PF03147">
    <property type="entry name" value="FDX-ACB"/>
    <property type="match status" value="1"/>
</dbReference>
<dbReference type="PROSITE" id="PS51483">
    <property type="entry name" value="B5"/>
    <property type="match status" value="1"/>
</dbReference>
<evidence type="ECO:0000256" key="7">
    <source>
        <dbReference type="ARBA" id="ARBA00022741"/>
    </source>
</evidence>
<dbReference type="PANTHER" id="PTHR10947">
    <property type="entry name" value="PHENYLALANYL-TRNA SYNTHETASE BETA CHAIN AND LEUCINE-RICH REPEAT-CONTAINING PROTEIN 47"/>
    <property type="match status" value="1"/>
</dbReference>
<evidence type="ECO:0000256" key="9">
    <source>
        <dbReference type="ARBA" id="ARBA00022842"/>
    </source>
</evidence>
<dbReference type="EMBL" id="PFBJ01000004">
    <property type="protein sequence ID" value="PIT91354.1"/>
    <property type="molecule type" value="Genomic_DNA"/>
</dbReference>
<dbReference type="InterPro" id="IPR036690">
    <property type="entry name" value="Fdx_antiC-bd_sf"/>
</dbReference>
<dbReference type="SUPFAM" id="SSF46955">
    <property type="entry name" value="Putative DNA-binding domain"/>
    <property type="match status" value="2"/>
</dbReference>
<dbReference type="EC" id="6.1.1.20" evidence="13"/>
<keyword evidence="10 13" id="KW-0648">Protein biosynthesis</keyword>